<accession>A0A8K0V5G7</accession>
<evidence type="ECO:0000256" key="4">
    <source>
        <dbReference type="RuleBase" id="RU003345"/>
    </source>
</evidence>
<dbReference type="Gene3D" id="3.40.309.10">
    <property type="entry name" value="Aldehyde Dehydrogenase, Chain A, domain 2"/>
    <property type="match status" value="1"/>
</dbReference>
<dbReference type="EMBL" id="JAEPBH010000018">
    <property type="protein sequence ID" value="MBK4715364.1"/>
    <property type="molecule type" value="Genomic_DNA"/>
</dbReference>
<organism evidence="6 7">
    <name type="scientific">Tenebrionibacter intestinalis</name>
    <dbReference type="NCBI Taxonomy" id="2799638"/>
    <lineage>
        <taxon>Bacteria</taxon>
        <taxon>Pseudomonadati</taxon>
        <taxon>Pseudomonadota</taxon>
        <taxon>Gammaproteobacteria</taxon>
        <taxon>Enterobacterales</taxon>
        <taxon>Enterobacteriaceae</taxon>
        <taxon>Tenebrionibacter/Tenebrionicola group</taxon>
        <taxon>Tenebrionibacter</taxon>
    </lineage>
</organism>
<dbReference type="FunFam" id="3.40.309.10:FF:000004">
    <property type="entry name" value="Succinate-semialdehyde dehydrogenase I"/>
    <property type="match status" value="1"/>
</dbReference>
<gene>
    <name evidence="6" type="ORF">JJB97_08475</name>
</gene>
<dbReference type="RefSeq" id="WP_238713595.1">
    <property type="nucleotide sequence ID" value="NZ_JAEPBH010000018.1"/>
</dbReference>
<dbReference type="InterPro" id="IPR015590">
    <property type="entry name" value="Aldehyde_DH_dom"/>
</dbReference>
<evidence type="ECO:0000259" key="5">
    <source>
        <dbReference type="Pfam" id="PF00171"/>
    </source>
</evidence>
<evidence type="ECO:0000256" key="3">
    <source>
        <dbReference type="PROSITE-ProRule" id="PRU10007"/>
    </source>
</evidence>
<dbReference type="PANTHER" id="PTHR43353">
    <property type="entry name" value="SUCCINATE-SEMIALDEHYDE DEHYDROGENASE, MITOCHONDRIAL"/>
    <property type="match status" value="1"/>
</dbReference>
<dbReference type="PANTHER" id="PTHR43353:SF5">
    <property type="entry name" value="SUCCINATE-SEMIALDEHYDE DEHYDROGENASE, MITOCHONDRIAL"/>
    <property type="match status" value="1"/>
</dbReference>
<dbReference type="InterPro" id="IPR016161">
    <property type="entry name" value="Ald_DH/histidinol_DH"/>
</dbReference>
<dbReference type="PROSITE" id="PS00687">
    <property type="entry name" value="ALDEHYDE_DEHYDR_GLU"/>
    <property type="match status" value="1"/>
</dbReference>
<evidence type="ECO:0000313" key="7">
    <source>
        <dbReference type="Proteomes" id="UP000659047"/>
    </source>
</evidence>
<evidence type="ECO:0000256" key="2">
    <source>
        <dbReference type="ARBA" id="ARBA00023002"/>
    </source>
</evidence>
<keyword evidence="7" id="KW-1185">Reference proteome</keyword>
<dbReference type="InterPro" id="IPR016163">
    <property type="entry name" value="Ald_DH_C"/>
</dbReference>
<reference evidence="6" key="1">
    <citation type="submission" date="2021-01" db="EMBL/GenBank/DDBJ databases">
        <title>Intestinitalea alba gen. nov., sp. nov., a novel genus of the family Enterobacteriaceae, isolated from the gut of the plastic-eating mealworm Tenebrio molitor L.</title>
        <authorList>
            <person name="Yang Y."/>
        </authorList>
    </citation>
    <scope>NUCLEOTIDE SEQUENCE</scope>
    <source>
        <strain evidence="6">BIT-L3</strain>
    </source>
</reference>
<comment type="similarity">
    <text evidence="1 4">Belongs to the aldehyde dehydrogenase family.</text>
</comment>
<dbReference type="GO" id="GO:0004777">
    <property type="term" value="F:succinate-semialdehyde dehydrogenase (NAD+) activity"/>
    <property type="evidence" value="ECO:0007669"/>
    <property type="project" value="TreeGrafter"/>
</dbReference>
<keyword evidence="2 4" id="KW-0560">Oxidoreductase</keyword>
<evidence type="ECO:0000256" key="1">
    <source>
        <dbReference type="ARBA" id="ARBA00009986"/>
    </source>
</evidence>
<sequence length="484" mass="51597">MADVELTGHALFRSGYLVDGEWRNLSETFDVVNPATGDVIAQVAKAGRSETEAAIEAATRAFPAWRAQTAKARSEILNRWYQLMIENKAWLARLMTSEQGKPLKEAAGEIDYAASFIQWFAEQAKRVNGEIIPPAQPGSRILATREPVGVVAAITPWNFPMAMLTRKLGPALAAGCTGVIKPANNTPLSAFALLALAQQAGVPDGVLNAVAGNTAEISDAIMASHAVRKISFTGSTEVGKTLMRNAANTVKKVSLELGGNAPYIVFDDACLDAAVNGAIANKFRNAGQVCVSANRFFIQDGIYDRFVNKLAEAVKSLKVGNGAQEGVVVGPLIEPAAVKKVQQHVDDALNKGARALTGGKPHALGGNFWQPTVLIDVRDDMLLTQEETFGPVAACLRFHTEEEAIARANATPYGLAAYFYTQNLQRVFRVSSRLESGMIGVNACSVSTELAPFGGMKESGLGREGSVLGLDEFLEVKTLHLGGL</sequence>
<dbReference type="NCBIfam" id="TIGR01780">
    <property type="entry name" value="SSADH"/>
    <property type="match status" value="1"/>
</dbReference>
<proteinExistence type="inferred from homology"/>
<feature type="active site" evidence="3">
    <location>
        <position position="256"/>
    </location>
</feature>
<dbReference type="InterPro" id="IPR029510">
    <property type="entry name" value="Ald_DH_CS_GLU"/>
</dbReference>
<dbReference type="CDD" id="cd07103">
    <property type="entry name" value="ALDH_F5_SSADH_GabD"/>
    <property type="match status" value="1"/>
</dbReference>
<dbReference type="FunFam" id="3.40.605.10:FF:000005">
    <property type="entry name" value="Succinate-semialdehyde dehydrogenase I"/>
    <property type="match status" value="1"/>
</dbReference>
<feature type="domain" description="Aldehyde dehydrogenase" evidence="5">
    <location>
        <begin position="26"/>
        <end position="478"/>
    </location>
</feature>
<comment type="caution">
    <text evidence="6">The sequence shown here is derived from an EMBL/GenBank/DDBJ whole genome shotgun (WGS) entry which is preliminary data.</text>
</comment>
<dbReference type="InterPro" id="IPR050740">
    <property type="entry name" value="Aldehyde_DH_Superfamily"/>
</dbReference>
<protein>
    <submittedName>
        <fullName evidence="6">NAD-dependent succinate-semialdehyde dehydrogenase</fullName>
    </submittedName>
</protein>
<dbReference type="Pfam" id="PF00171">
    <property type="entry name" value="Aldedh"/>
    <property type="match status" value="1"/>
</dbReference>
<dbReference type="Proteomes" id="UP000659047">
    <property type="component" value="Unassembled WGS sequence"/>
</dbReference>
<dbReference type="InterPro" id="IPR016162">
    <property type="entry name" value="Ald_DH_N"/>
</dbReference>
<dbReference type="Gene3D" id="3.40.605.10">
    <property type="entry name" value="Aldehyde Dehydrogenase, Chain A, domain 1"/>
    <property type="match status" value="1"/>
</dbReference>
<dbReference type="InterPro" id="IPR010102">
    <property type="entry name" value="Succ_semiAld_DH"/>
</dbReference>
<dbReference type="SUPFAM" id="SSF53720">
    <property type="entry name" value="ALDH-like"/>
    <property type="match status" value="1"/>
</dbReference>
<dbReference type="AlphaFoldDB" id="A0A8K0V5G7"/>
<dbReference type="GO" id="GO:0009450">
    <property type="term" value="P:gamma-aminobutyric acid catabolic process"/>
    <property type="evidence" value="ECO:0007669"/>
    <property type="project" value="InterPro"/>
</dbReference>
<name>A0A8K0V5G7_9ENTR</name>
<evidence type="ECO:0000313" key="6">
    <source>
        <dbReference type="EMBL" id="MBK4715364.1"/>
    </source>
</evidence>